<dbReference type="AlphaFoldDB" id="A0A9P9YTG3"/>
<organism evidence="1 2">
    <name type="scientific">Drosophila gunungcola</name>
    <name type="common">fruit fly</name>
    <dbReference type="NCBI Taxonomy" id="103775"/>
    <lineage>
        <taxon>Eukaryota</taxon>
        <taxon>Metazoa</taxon>
        <taxon>Ecdysozoa</taxon>
        <taxon>Arthropoda</taxon>
        <taxon>Hexapoda</taxon>
        <taxon>Insecta</taxon>
        <taxon>Pterygota</taxon>
        <taxon>Neoptera</taxon>
        <taxon>Endopterygota</taxon>
        <taxon>Diptera</taxon>
        <taxon>Brachycera</taxon>
        <taxon>Muscomorpha</taxon>
        <taxon>Ephydroidea</taxon>
        <taxon>Drosophilidae</taxon>
        <taxon>Drosophila</taxon>
        <taxon>Sophophora</taxon>
    </lineage>
</organism>
<gene>
    <name evidence="1" type="ORF">M5D96_004172</name>
</gene>
<evidence type="ECO:0008006" key="3">
    <source>
        <dbReference type="Google" id="ProtNLM"/>
    </source>
</evidence>
<keyword evidence="2" id="KW-1185">Reference proteome</keyword>
<comment type="caution">
    <text evidence="1">The sequence shown here is derived from an EMBL/GenBank/DDBJ whole genome shotgun (WGS) entry which is preliminary data.</text>
</comment>
<dbReference type="EMBL" id="JAMKOV010000002">
    <property type="protein sequence ID" value="KAI8042849.1"/>
    <property type="molecule type" value="Genomic_DNA"/>
</dbReference>
<reference evidence="1" key="1">
    <citation type="journal article" date="2023" name="Genome Biol. Evol.">
        <title>Long-read-based Genome Assembly of Drosophila gunungcola Reveals Fewer Chemosensory Genes in Flower-breeding Species.</title>
        <authorList>
            <person name="Negi A."/>
            <person name="Liao B.Y."/>
            <person name="Yeh S.D."/>
        </authorList>
    </citation>
    <scope>NUCLEOTIDE SEQUENCE</scope>
    <source>
        <strain evidence="1">Sukarami</strain>
    </source>
</reference>
<sequence length="69" mass="7240">MTLRSHKMCCQGACGSVSYALAYGPVGPALPAMNYNNCCCGPNPPCGPWTCPPNRCCGAGEWGCFGPFY</sequence>
<evidence type="ECO:0000313" key="1">
    <source>
        <dbReference type="EMBL" id="KAI8042849.1"/>
    </source>
</evidence>
<protein>
    <recommendedName>
        <fullName evidence="3">Male-specific sperm protein Mst84Dc</fullName>
    </recommendedName>
</protein>
<dbReference type="Proteomes" id="UP001059596">
    <property type="component" value="Unassembled WGS sequence"/>
</dbReference>
<proteinExistence type="predicted"/>
<evidence type="ECO:0000313" key="2">
    <source>
        <dbReference type="Proteomes" id="UP001059596"/>
    </source>
</evidence>
<name>A0A9P9YTG3_9MUSC</name>
<accession>A0A9P9YTG3</accession>